<dbReference type="VEuPathDB" id="FungiDB:BCV72DRAFT_227955"/>
<dbReference type="AlphaFoldDB" id="A0A1X0R405"/>
<dbReference type="GO" id="GO:0016787">
    <property type="term" value="F:hydrolase activity"/>
    <property type="evidence" value="ECO:0007669"/>
    <property type="project" value="UniProtKB-KW"/>
</dbReference>
<proteinExistence type="inferred from homology"/>
<dbReference type="InterPro" id="IPR029058">
    <property type="entry name" value="AB_hydrolase_fold"/>
</dbReference>
<dbReference type="PANTHER" id="PTHR48081:SF8">
    <property type="entry name" value="ALPHA_BETA HYDROLASE FOLD-3 DOMAIN-CONTAINING PROTEIN-RELATED"/>
    <property type="match status" value="1"/>
</dbReference>
<reference evidence="5" key="1">
    <citation type="journal article" date="2016" name="Proc. Natl. Acad. Sci. U.S.A.">
        <title>Lipid metabolic changes in an early divergent fungus govern the establishment of a mutualistic symbiosis with endobacteria.</title>
        <authorList>
            <person name="Lastovetsky O.A."/>
            <person name="Gaspar M.L."/>
            <person name="Mondo S.J."/>
            <person name="LaButti K.M."/>
            <person name="Sandor L."/>
            <person name="Grigoriev I.V."/>
            <person name="Henry S.A."/>
            <person name="Pawlowska T.E."/>
        </authorList>
    </citation>
    <scope>NUCLEOTIDE SEQUENCE [LARGE SCALE GENOMIC DNA]</scope>
    <source>
        <strain evidence="5">ATCC 52814</strain>
    </source>
</reference>
<dbReference type="Gene3D" id="3.40.50.1820">
    <property type="entry name" value="alpha/beta hydrolase"/>
    <property type="match status" value="1"/>
</dbReference>
<dbReference type="InterPro" id="IPR033140">
    <property type="entry name" value="Lipase_GDXG_put_SER_AS"/>
</dbReference>
<sequence length="324" mass="35694">MTNEIPSHVLNPAHIQYMAAVPDVDPSLLTIDMIRKVVSGQPCPHEPKPEASVQSIQVPTDDGRSVKVDIYRPKDVLPETVLPTLIYLPGGGWCLPPQGCHYHIAPKLAVDGRCAVLFVNYSISPEVKFPVAANECFSVFNWVLNTENAKKIAVDPSRVVLAGDSAGGNLTVALTLLAKRHGVHQAIKRQMLFYPILDATWSSESYNIYGDKNYFSSRFLNQLLWDNYKSSDADVQNVLACPARATVDELKEFPSAFIVTSEVDPLRDEAEEYSKKLLLAGVQVSSMRVLHAMHGFLSVPGLFCEESLNVIDAASGILRRTFAK</sequence>
<evidence type="ECO:0000313" key="5">
    <source>
        <dbReference type="EMBL" id="ORE06706.1"/>
    </source>
</evidence>
<name>A0A1X0R405_RHIZD</name>
<dbReference type="PANTHER" id="PTHR48081">
    <property type="entry name" value="AB HYDROLASE SUPERFAMILY PROTEIN C4A8.06C"/>
    <property type="match status" value="1"/>
</dbReference>
<feature type="active site" evidence="3">
    <location>
        <position position="165"/>
    </location>
</feature>
<dbReference type="Pfam" id="PF07859">
    <property type="entry name" value="Abhydrolase_3"/>
    <property type="match status" value="1"/>
</dbReference>
<dbReference type="InterPro" id="IPR050300">
    <property type="entry name" value="GDXG_lipolytic_enzyme"/>
</dbReference>
<protein>
    <recommendedName>
        <fullName evidence="4">Alpha/beta hydrolase fold-3 domain-containing protein</fullName>
    </recommendedName>
</protein>
<accession>A0A1X0R405</accession>
<keyword evidence="2" id="KW-0378">Hydrolase</keyword>
<dbReference type="InterPro" id="IPR013094">
    <property type="entry name" value="AB_hydrolase_3"/>
</dbReference>
<dbReference type="PROSITE" id="PS01174">
    <property type="entry name" value="LIPASE_GDXG_SER"/>
    <property type="match status" value="1"/>
</dbReference>
<organism evidence="5">
    <name type="scientific">Rhizopus microsporus var. microsporus</name>
    <dbReference type="NCBI Taxonomy" id="86635"/>
    <lineage>
        <taxon>Eukaryota</taxon>
        <taxon>Fungi</taxon>
        <taxon>Fungi incertae sedis</taxon>
        <taxon>Mucoromycota</taxon>
        <taxon>Mucoromycotina</taxon>
        <taxon>Mucoromycetes</taxon>
        <taxon>Mucorales</taxon>
        <taxon>Mucorineae</taxon>
        <taxon>Rhizopodaceae</taxon>
        <taxon>Rhizopus</taxon>
    </lineage>
</organism>
<gene>
    <name evidence="5" type="ORF">BCV72DRAFT_227955</name>
</gene>
<evidence type="ECO:0000256" key="2">
    <source>
        <dbReference type="ARBA" id="ARBA00022801"/>
    </source>
</evidence>
<dbReference type="SUPFAM" id="SSF53474">
    <property type="entry name" value="alpha/beta-Hydrolases"/>
    <property type="match status" value="1"/>
</dbReference>
<dbReference type="Proteomes" id="UP000242414">
    <property type="component" value="Unassembled WGS sequence"/>
</dbReference>
<comment type="similarity">
    <text evidence="1">Belongs to the 'GDXG' lipolytic enzyme family.</text>
</comment>
<evidence type="ECO:0000256" key="3">
    <source>
        <dbReference type="PROSITE-ProRule" id="PRU10038"/>
    </source>
</evidence>
<dbReference type="OrthoDB" id="433474at2759"/>
<feature type="domain" description="Alpha/beta hydrolase fold-3" evidence="4">
    <location>
        <begin position="85"/>
        <end position="297"/>
    </location>
</feature>
<evidence type="ECO:0000259" key="4">
    <source>
        <dbReference type="Pfam" id="PF07859"/>
    </source>
</evidence>
<evidence type="ECO:0000256" key="1">
    <source>
        <dbReference type="ARBA" id="ARBA00010515"/>
    </source>
</evidence>
<dbReference type="EMBL" id="KV921918">
    <property type="protein sequence ID" value="ORE06706.1"/>
    <property type="molecule type" value="Genomic_DNA"/>
</dbReference>